<evidence type="ECO:0000313" key="1">
    <source>
        <dbReference type="EMBL" id="SYV97805.1"/>
    </source>
</evidence>
<dbReference type="KEGG" id="medw:NCTC10132_01174"/>
<accession>A0A3B0PT82</accession>
<dbReference type="EMBL" id="LS991951">
    <property type="protein sequence ID" value="SYV97805.1"/>
    <property type="molecule type" value="Genomic_DNA"/>
</dbReference>
<name>A0A3B0PT82_9BACT</name>
<sequence length="66" mass="7796">MREICFKDRGYDYVQLSGTVARMDSYNNIDDLKNRIESLTKVSDIFNVESLNKIKQLHIKDARISW</sequence>
<proteinExistence type="predicted"/>
<keyword evidence="2" id="KW-1185">Reference proteome</keyword>
<evidence type="ECO:0000313" key="2">
    <source>
        <dbReference type="Proteomes" id="UP000257559"/>
    </source>
</evidence>
<organism evidence="1 2">
    <name type="scientific">Mycoplasmopsis edwardii</name>
    <dbReference type="NCBI Taxonomy" id="53558"/>
    <lineage>
        <taxon>Bacteria</taxon>
        <taxon>Bacillati</taxon>
        <taxon>Mycoplasmatota</taxon>
        <taxon>Mycoplasmoidales</taxon>
        <taxon>Metamycoplasmataceae</taxon>
        <taxon>Mycoplasmopsis</taxon>
    </lineage>
</organism>
<dbReference type="Proteomes" id="UP000257559">
    <property type="component" value="Chromosome"/>
</dbReference>
<feature type="non-terminal residue" evidence="1">
    <location>
        <position position="66"/>
    </location>
</feature>
<dbReference type="AlphaFoldDB" id="A0A3B0PT82"/>
<protein>
    <submittedName>
        <fullName evidence="1">Uncharacterized protein</fullName>
    </submittedName>
</protein>
<gene>
    <name evidence="1" type="ORF">NCTC10132_01174</name>
</gene>
<reference evidence="2" key="1">
    <citation type="submission" date="2018-06" db="EMBL/GenBank/DDBJ databases">
        <authorList>
            <consortium name="Pathogen Informatics"/>
        </authorList>
    </citation>
    <scope>NUCLEOTIDE SEQUENCE [LARGE SCALE GENOMIC DNA]</scope>
    <source>
        <strain evidence="2">NCTC10132</strain>
    </source>
</reference>